<evidence type="ECO:0000313" key="1">
    <source>
        <dbReference type="EMBL" id="MPC14316.1"/>
    </source>
</evidence>
<sequence>MKMRFSRGEVVFQKFKIRYKTANVAEVNEENVEGGVKTFWVSIERPVRPGDISSPPPERDSVAGSGVAICAPHHYANNDPTTLQHAAKDKFKTTSIYKEEKLEQPQCTRRQL</sequence>
<reference evidence="1 2" key="1">
    <citation type="submission" date="2019-05" db="EMBL/GenBank/DDBJ databases">
        <title>Another draft genome of Portunus trituberculatus and its Hox gene families provides insights of decapod evolution.</title>
        <authorList>
            <person name="Jeong J.-H."/>
            <person name="Song I."/>
            <person name="Kim S."/>
            <person name="Choi T."/>
            <person name="Kim D."/>
            <person name="Ryu S."/>
            <person name="Kim W."/>
        </authorList>
    </citation>
    <scope>NUCLEOTIDE SEQUENCE [LARGE SCALE GENOMIC DNA]</scope>
    <source>
        <tissue evidence="1">Muscle</tissue>
    </source>
</reference>
<dbReference type="EMBL" id="VSRR010000343">
    <property type="protein sequence ID" value="MPC14316.1"/>
    <property type="molecule type" value="Genomic_DNA"/>
</dbReference>
<proteinExistence type="predicted"/>
<protein>
    <submittedName>
        <fullName evidence="1">Uncharacterized protein</fullName>
    </submittedName>
</protein>
<dbReference type="Proteomes" id="UP000324222">
    <property type="component" value="Unassembled WGS sequence"/>
</dbReference>
<gene>
    <name evidence="1" type="ORF">E2C01_007080</name>
</gene>
<evidence type="ECO:0000313" key="2">
    <source>
        <dbReference type="Proteomes" id="UP000324222"/>
    </source>
</evidence>
<dbReference type="AlphaFoldDB" id="A0A5B7D1F0"/>
<name>A0A5B7D1F0_PORTR</name>
<organism evidence="1 2">
    <name type="scientific">Portunus trituberculatus</name>
    <name type="common">Swimming crab</name>
    <name type="synonym">Neptunus trituberculatus</name>
    <dbReference type="NCBI Taxonomy" id="210409"/>
    <lineage>
        <taxon>Eukaryota</taxon>
        <taxon>Metazoa</taxon>
        <taxon>Ecdysozoa</taxon>
        <taxon>Arthropoda</taxon>
        <taxon>Crustacea</taxon>
        <taxon>Multicrustacea</taxon>
        <taxon>Malacostraca</taxon>
        <taxon>Eumalacostraca</taxon>
        <taxon>Eucarida</taxon>
        <taxon>Decapoda</taxon>
        <taxon>Pleocyemata</taxon>
        <taxon>Brachyura</taxon>
        <taxon>Eubrachyura</taxon>
        <taxon>Portunoidea</taxon>
        <taxon>Portunidae</taxon>
        <taxon>Portuninae</taxon>
        <taxon>Portunus</taxon>
    </lineage>
</organism>
<comment type="caution">
    <text evidence="1">The sequence shown here is derived from an EMBL/GenBank/DDBJ whole genome shotgun (WGS) entry which is preliminary data.</text>
</comment>
<keyword evidence="2" id="KW-1185">Reference proteome</keyword>
<accession>A0A5B7D1F0</accession>